<accession>A0A2S8GFU7</accession>
<feature type="signal peptide" evidence="1">
    <location>
        <begin position="1"/>
        <end position="18"/>
    </location>
</feature>
<dbReference type="AlphaFoldDB" id="A0A2S8GFU7"/>
<dbReference type="Proteomes" id="UP000239388">
    <property type="component" value="Unassembled WGS sequence"/>
</dbReference>
<comment type="caution">
    <text evidence="2">The sequence shown here is derived from an EMBL/GenBank/DDBJ whole genome shotgun (WGS) entry which is preliminary data.</text>
</comment>
<dbReference type="EMBL" id="PUIB01000001">
    <property type="protein sequence ID" value="PQO43358.1"/>
    <property type="molecule type" value="Genomic_DNA"/>
</dbReference>
<dbReference type="OrthoDB" id="284003at2"/>
<evidence type="ECO:0000256" key="1">
    <source>
        <dbReference type="SAM" id="SignalP"/>
    </source>
</evidence>
<keyword evidence="1" id="KW-0732">Signal</keyword>
<reference evidence="2 3" key="1">
    <citation type="submission" date="2018-02" db="EMBL/GenBank/DDBJ databases">
        <title>Comparative genomes isolates from brazilian mangrove.</title>
        <authorList>
            <person name="Araujo J.E."/>
            <person name="Taketani R.G."/>
            <person name="Silva M.C.P."/>
            <person name="Loureco M.V."/>
            <person name="Andreote F.D."/>
        </authorList>
    </citation>
    <scope>NUCLEOTIDE SEQUENCE [LARGE SCALE GENOMIC DNA]</scope>
    <source>
        <strain evidence="2 3">NAP PRIS-MGV</strain>
    </source>
</reference>
<sequence length="133" mass="13514">MHQSFYSLALLTSLVAVGVCGCFGGNGATEPVQGTVTYNDGTPVKGGTIVFAAVESNSSSVGYIQEDGTYVLGTFGETDGAPKGKYAVTVTGNSDYGQKSAVAPKFGVSGQSPLEAEVVSGSNTIDFQVDKAK</sequence>
<evidence type="ECO:0000313" key="2">
    <source>
        <dbReference type="EMBL" id="PQO43358.1"/>
    </source>
</evidence>
<name>A0A2S8GFU7_9BACT</name>
<proteinExistence type="predicted"/>
<protein>
    <recommendedName>
        <fullName evidence="4">Carboxypeptidase regulatory-like domain-containing protein</fullName>
    </recommendedName>
</protein>
<gene>
    <name evidence="2" type="ORF">C5Y98_00135</name>
</gene>
<evidence type="ECO:0000313" key="3">
    <source>
        <dbReference type="Proteomes" id="UP000239388"/>
    </source>
</evidence>
<dbReference type="RefSeq" id="WP_105350388.1">
    <property type="nucleotide sequence ID" value="NZ_PUIB01000001.1"/>
</dbReference>
<organism evidence="2 3">
    <name type="scientific">Blastopirellula marina</name>
    <dbReference type="NCBI Taxonomy" id="124"/>
    <lineage>
        <taxon>Bacteria</taxon>
        <taxon>Pseudomonadati</taxon>
        <taxon>Planctomycetota</taxon>
        <taxon>Planctomycetia</taxon>
        <taxon>Pirellulales</taxon>
        <taxon>Pirellulaceae</taxon>
        <taxon>Blastopirellula</taxon>
    </lineage>
</organism>
<feature type="chain" id="PRO_5015579067" description="Carboxypeptidase regulatory-like domain-containing protein" evidence="1">
    <location>
        <begin position="19"/>
        <end position="133"/>
    </location>
</feature>
<evidence type="ECO:0008006" key="4">
    <source>
        <dbReference type="Google" id="ProtNLM"/>
    </source>
</evidence>